<dbReference type="InterPro" id="IPR008914">
    <property type="entry name" value="PEBP"/>
</dbReference>
<dbReference type="GO" id="GO:0005543">
    <property type="term" value="F:phospholipid binding"/>
    <property type="evidence" value="ECO:0007669"/>
    <property type="project" value="TreeGrafter"/>
</dbReference>
<reference evidence="3" key="1">
    <citation type="journal article" date="2016" name="Genome Announc.">
        <title>Genome sequences of three species of Hanseniaspora isolated from spontaneous wine fermentations.</title>
        <authorList>
            <person name="Sternes P.R."/>
            <person name="Lee D."/>
            <person name="Kutyna D.R."/>
            <person name="Borneman A.R."/>
        </authorList>
    </citation>
    <scope>NUCLEOTIDE SEQUENCE [LARGE SCALE GENOMIC DNA]</scope>
    <source>
        <strain evidence="3">AWRI3579</strain>
    </source>
</reference>
<dbReference type="InterPro" id="IPR036610">
    <property type="entry name" value="PEBP-like_sf"/>
</dbReference>
<dbReference type="Proteomes" id="UP000095728">
    <property type="component" value="Unassembled WGS sequence"/>
</dbReference>
<dbReference type="InterPro" id="IPR001858">
    <property type="entry name" value="Phosphatidylethanolamine-bd_CS"/>
</dbReference>
<dbReference type="GO" id="GO:0030414">
    <property type="term" value="F:peptidase inhibitor activity"/>
    <property type="evidence" value="ECO:0007669"/>
    <property type="project" value="TreeGrafter"/>
</dbReference>
<comment type="similarity">
    <text evidence="1">Belongs to the phosphatidylethanolamine-binding protein family.</text>
</comment>
<dbReference type="PANTHER" id="PTHR11362:SF148">
    <property type="entry name" value="CARBOXYPEPTIDASE Y INHIBITOR"/>
    <property type="match status" value="1"/>
</dbReference>
<dbReference type="SUPFAM" id="SSF49777">
    <property type="entry name" value="PEBP-like"/>
    <property type="match status" value="1"/>
</dbReference>
<accession>A0A1E5RH72</accession>
<dbReference type="EMBL" id="LPNM01000006">
    <property type="protein sequence ID" value="OEJ86250.1"/>
    <property type="molecule type" value="Genomic_DNA"/>
</dbReference>
<gene>
    <name evidence="2" type="ORF">AWRI3579_g1607</name>
</gene>
<dbReference type="GO" id="GO:0046578">
    <property type="term" value="P:regulation of Ras protein signal transduction"/>
    <property type="evidence" value="ECO:0007669"/>
    <property type="project" value="TreeGrafter"/>
</dbReference>
<dbReference type="AlphaFoldDB" id="A0A1E5RH72"/>
<dbReference type="InterPro" id="IPR035810">
    <property type="entry name" value="PEBP_euk"/>
</dbReference>
<dbReference type="OrthoDB" id="2506647at2759"/>
<evidence type="ECO:0000313" key="3">
    <source>
        <dbReference type="Proteomes" id="UP000095728"/>
    </source>
</evidence>
<name>A0A1E5RH72_9ASCO</name>
<keyword evidence="3" id="KW-1185">Reference proteome</keyword>
<evidence type="ECO:0000256" key="1">
    <source>
        <dbReference type="ARBA" id="ARBA00007091"/>
    </source>
</evidence>
<protein>
    <submittedName>
        <fullName evidence="2">Carboxypeptidase Y inhibitor</fullName>
    </submittedName>
</protein>
<comment type="caution">
    <text evidence="2">The sequence shown here is derived from an EMBL/GenBank/DDBJ whole genome shotgun (WGS) entry which is preliminary data.</text>
</comment>
<dbReference type="STRING" id="56408.A0A1E5RH72"/>
<sequence length="223" mass="24815">MNQALQVPQTIKEAIEKHEIVPDVFSTDFNTSNLPNSLLTVEYPGELGVTMGNVLPLNKVQQAPDFQCLAIPSTETNFEIDLHEVYTLIMTDPDAPSRKDHKWSEYCHWIITGLTAEKANAQINVIKKNSTKKGELDQEIATARELVPYTPPAPPKGTGPHRYVFALFKGALNGSSSDNLIKQINENRANWGYNMPTAGVEKFANDHGGLELLAVNFFFCEQK</sequence>
<organism evidence="2 3">
    <name type="scientific">Hanseniaspora osmophila</name>
    <dbReference type="NCBI Taxonomy" id="56408"/>
    <lineage>
        <taxon>Eukaryota</taxon>
        <taxon>Fungi</taxon>
        <taxon>Dikarya</taxon>
        <taxon>Ascomycota</taxon>
        <taxon>Saccharomycotina</taxon>
        <taxon>Saccharomycetes</taxon>
        <taxon>Saccharomycodales</taxon>
        <taxon>Saccharomycodaceae</taxon>
        <taxon>Hanseniaspora</taxon>
    </lineage>
</organism>
<dbReference type="Gene3D" id="3.90.280.10">
    <property type="entry name" value="PEBP-like"/>
    <property type="match status" value="1"/>
</dbReference>
<dbReference type="FunCoup" id="A0A1E5RH72">
    <property type="interactions" value="1433"/>
</dbReference>
<dbReference type="Pfam" id="PF01161">
    <property type="entry name" value="PBP"/>
    <property type="match status" value="1"/>
</dbReference>
<dbReference type="CDD" id="cd00866">
    <property type="entry name" value="PEBP_euk"/>
    <property type="match status" value="1"/>
</dbReference>
<dbReference type="InParanoid" id="A0A1E5RH72"/>
<proteinExistence type="inferred from homology"/>
<dbReference type="GO" id="GO:0030162">
    <property type="term" value="P:regulation of proteolysis"/>
    <property type="evidence" value="ECO:0007669"/>
    <property type="project" value="TreeGrafter"/>
</dbReference>
<dbReference type="PANTHER" id="PTHR11362">
    <property type="entry name" value="PHOSPHATIDYLETHANOLAMINE-BINDING PROTEIN"/>
    <property type="match status" value="1"/>
</dbReference>
<evidence type="ECO:0000313" key="2">
    <source>
        <dbReference type="EMBL" id="OEJ86250.1"/>
    </source>
</evidence>
<dbReference type="PROSITE" id="PS01220">
    <property type="entry name" value="PBP"/>
    <property type="match status" value="1"/>
</dbReference>